<feature type="compositionally biased region" description="Polar residues" evidence="14">
    <location>
        <begin position="449"/>
        <end position="462"/>
    </location>
</feature>
<name>A0A915BLB5_PARUN</name>
<feature type="compositionally biased region" description="Polar residues" evidence="14">
    <location>
        <begin position="430"/>
        <end position="439"/>
    </location>
</feature>
<evidence type="ECO:0000256" key="2">
    <source>
        <dbReference type="ARBA" id="ARBA00007193"/>
    </source>
</evidence>
<proteinExistence type="inferred from homology"/>
<evidence type="ECO:0000313" key="16">
    <source>
        <dbReference type="Proteomes" id="UP000887569"/>
    </source>
</evidence>
<dbReference type="GO" id="GO:0015280">
    <property type="term" value="F:ligand-gated sodium channel activity"/>
    <property type="evidence" value="ECO:0007669"/>
    <property type="project" value="TreeGrafter"/>
</dbReference>
<keyword evidence="11 13" id="KW-0739">Sodium transport</keyword>
<dbReference type="AlphaFoldDB" id="A0A915BLB5"/>
<evidence type="ECO:0000256" key="9">
    <source>
        <dbReference type="ARBA" id="ARBA00023136"/>
    </source>
</evidence>
<dbReference type="GO" id="GO:0005886">
    <property type="term" value="C:plasma membrane"/>
    <property type="evidence" value="ECO:0007669"/>
    <property type="project" value="TreeGrafter"/>
</dbReference>
<comment type="similarity">
    <text evidence="2 13">Belongs to the amiloride-sensitive sodium channel (TC 1.A.6) family.</text>
</comment>
<evidence type="ECO:0000313" key="17">
    <source>
        <dbReference type="WBParaSite" id="PgR045_g048_t02"/>
    </source>
</evidence>
<keyword evidence="8 13" id="KW-0406">Ion transport</keyword>
<evidence type="ECO:0000256" key="13">
    <source>
        <dbReference type="RuleBase" id="RU000679"/>
    </source>
</evidence>
<evidence type="ECO:0000256" key="3">
    <source>
        <dbReference type="ARBA" id="ARBA00022448"/>
    </source>
</evidence>
<evidence type="ECO:0000256" key="10">
    <source>
        <dbReference type="ARBA" id="ARBA00023180"/>
    </source>
</evidence>
<dbReference type="Proteomes" id="UP000887569">
    <property type="component" value="Unplaced"/>
</dbReference>
<evidence type="ECO:0000256" key="7">
    <source>
        <dbReference type="ARBA" id="ARBA00023053"/>
    </source>
</evidence>
<comment type="subcellular location">
    <subcellularLocation>
        <location evidence="1">Membrane</location>
        <topology evidence="1">Multi-pass membrane protein</topology>
    </subcellularLocation>
</comment>
<evidence type="ECO:0000256" key="15">
    <source>
        <dbReference type="SAM" id="Phobius"/>
    </source>
</evidence>
<dbReference type="Pfam" id="PF00858">
    <property type="entry name" value="ASC"/>
    <property type="match status" value="1"/>
</dbReference>
<organism evidence="16 17">
    <name type="scientific">Parascaris univalens</name>
    <name type="common">Nematode worm</name>
    <dbReference type="NCBI Taxonomy" id="6257"/>
    <lineage>
        <taxon>Eukaryota</taxon>
        <taxon>Metazoa</taxon>
        <taxon>Ecdysozoa</taxon>
        <taxon>Nematoda</taxon>
        <taxon>Chromadorea</taxon>
        <taxon>Rhabditida</taxon>
        <taxon>Spirurina</taxon>
        <taxon>Ascaridomorpha</taxon>
        <taxon>Ascaridoidea</taxon>
        <taxon>Ascarididae</taxon>
        <taxon>Parascaris</taxon>
    </lineage>
</organism>
<evidence type="ECO:0000256" key="11">
    <source>
        <dbReference type="ARBA" id="ARBA00023201"/>
    </source>
</evidence>
<dbReference type="Gene3D" id="1.10.287.770">
    <property type="entry name" value="YojJ-like"/>
    <property type="match status" value="1"/>
</dbReference>
<evidence type="ECO:0000256" key="14">
    <source>
        <dbReference type="SAM" id="MobiDB-lite"/>
    </source>
</evidence>
<evidence type="ECO:0000256" key="6">
    <source>
        <dbReference type="ARBA" id="ARBA00022989"/>
    </source>
</evidence>
<accession>A0A915BLB5</accession>
<feature type="transmembrane region" description="Helical" evidence="15">
    <location>
        <begin position="372"/>
        <end position="398"/>
    </location>
</feature>
<keyword evidence="6 15" id="KW-1133">Transmembrane helix</keyword>
<dbReference type="PANTHER" id="PTHR11690:SF222">
    <property type="entry name" value="AMILORIDE-SENSITIVE SODIUM CHANNEL SUBUNIT GAMMA"/>
    <property type="match status" value="1"/>
</dbReference>
<feature type="region of interest" description="Disordered" evidence="14">
    <location>
        <begin position="428"/>
        <end position="462"/>
    </location>
</feature>
<dbReference type="WBParaSite" id="PgR045_g048_t02">
    <property type="protein sequence ID" value="PgR045_g048_t02"/>
    <property type="gene ID" value="PgR045_g048"/>
</dbReference>
<protein>
    <submittedName>
        <fullName evidence="17">Uncharacterized protein</fullName>
    </submittedName>
</protein>
<keyword evidence="9 15" id="KW-0472">Membrane</keyword>
<dbReference type="InterPro" id="IPR001873">
    <property type="entry name" value="ENaC"/>
</dbReference>
<dbReference type="PRINTS" id="PR01078">
    <property type="entry name" value="AMINACHANNEL"/>
</dbReference>
<dbReference type="PANTHER" id="PTHR11690">
    <property type="entry name" value="AMILORIDE-SENSITIVE SODIUM CHANNEL-RELATED"/>
    <property type="match status" value="1"/>
</dbReference>
<evidence type="ECO:0000256" key="12">
    <source>
        <dbReference type="ARBA" id="ARBA00023303"/>
    </source>
</evidence>
<sequence length="531" mass="60344">MVSICSYNVVRKSYVEELERTHGFSVDLLNYLMHIYSSMEDYWSSISSTDMNVGQQLLDDYLLKNPDFTIPSFVANASQRCADIILSCQYEGTDFNCCDPRYTTSTMTDLGQCYQTNLTKLKQDFTVGYQFGASRGLQMLLDFRTEEQISIANSSEGIVVKRPFFNLFENGFRIHIHDEMAISFMNTEMISVSPNNKIAIALRPIKYEFLERSVGGTCRSSWPNGYSQTIPYSETLCQARCTALTYVSLCGCAPLRFNFLRDKPTCTPKELYDCVATKFPTFCHIPQLMPDCQECVPKCHHFVYYSHASYARDILPSAVEYLQQFGSRFTPQYVRQNVVSMHVFFETKKFVLYSQSPLSDFTNVLSNIGGNMGLFLGASVISLFEMALLTFKVGWAVISSKRTRYMKSKRIHEDARKKRLEEILSDDGLSMQNSHSSSRITEDTANYEVASTSDPQSTYTLNSGEDITDVEELSAENLGMKMINQPKQRSGTVSFLVTPALAEALLCDDFYKGRSIQLDHKNNDVGRRFYA</sequence>
<dbReference type="Gene3D" id="2.60.470.10">
    <property type="entry name" value="Acid-sensing ion channels like domains"/>
    <property type="match status" value="1"/>
</dbReference>
<keyword evidence="16" id="KW-1185">Reference proteome</keyword>
<keyword evidence="10" id="KW-0325">Glycoprotein</keyword>
<evidence type="ECO:0000256" key="8">
    <source>
        <dbReference type="ARBA" id="ARBA00023065"/>
    </source>
</evidence>
<keyword evidence="5 13" id="KW-0812">Transmembrane</keyword>
<keyword evidence="4 13" id="KW-0894">Sodium channel</keyword>
<evidence type="ECO:0000256" key="4">
    <source>
        <dbReference type="ARBA" id="ARBA00022461"/>
    </source>
</evidence>
<evidence type="ECO:0000256" key="5">
    <source>
        <dbReference type="ARBA" id="ARBA00022692"/>
    </source>
</evidence>
<reference evidence="17" key="1">
    <citation type="submission" date="2022-11" db="UniProtKB">
        <authorList>
            <consortium name="WormBaseParasite"/>
        </authorList>
    </citation>
    <scope>IDENTIFICATION</scope>
</reference>
<evidence type="ECO:0000256" key="1">
    <source>
        <dbReference type="ARBA" id="ARBA00004141"/>
    </source>
</evidence>
<keyword evidence="7" id="KW-0915">Sodium</keyword>
<keyword evidence="3 13" id="KW-0813">Transport</keyword>
<keyword evidence="12 13" id="KW-0407">Ion channel</keyword>